<name>A0A2V5LIP5_9MICC</name>
<gene>
    <name evidence="2" type="ORF">CVV68_12130</name>
</gene>
<dbReference type="SUPFAM" id="SSF109854">
    <property type="entry name" value="DinB/YfiT-like putative metalloenzymes"/>
    <property type="match status" value="1"/>
</dbReference>
<evidence type="ECO:0000313" key="2">
    <source>
        <dbReference type="EMBL" id="PYI66840.1"/>
    </source>
</evidence>
<sequence>MKTSELLLDAFGRIDDIVSRVLKGVDADRLNWRPGGTGNSISWLVWHLCRAQDEQIADVAGIESVWAAGGYAARFGFDLDPSDTGYGHSAVQVGVVRVDSTALLREYHEAVLRQSLDYVGGLSDSDLDRVVDKRWDPPVTLGVRLISIVDDCVQHGGQAAYVKGLPADSAGQ</sequence>
<protein>
    <recommendedName>
        <fullName evidence="1">DinB-like domain-containing protein</fullName>
    </recommendedName>
</protein>
<dbReference type="InterPro" id="IPR034660">
    <property type="entry name" value="DinB/YfiT-like"/>
</dbReference>
<comment type="caution">
    <text evidence="2">The sequence shown here is derived from an EMBL/GenBank/DDBJ whole genome shotgun (WGS) entry which is preliminary data.</text>
</comment>
<dbReference type="Proteomes" id="UP000247832">
    <property type="component" value="Unassembled WGS sequence"/>
</dbReference>
<evidence type="ECO:0000259" key="1">
    <source>
        <dbReference type="Pfam" id="PF12867"/>
    </source>
</evidence>
<organism evidence="2 3">
    <name type="scientific">Arthrobacter livingstonensis</name>
    <dbReference type="NCBI Taxonomy" id="670078"/>
    <lineage>
        <taxon>Bacteria</taxon>
        <taxon>Bacillati</taxon>
        <taxon>Actinomycetota</taxon>
        <taxon>Actinomycetes</taxon>
        <taxon>Micrococcales</taxon>
        <taxon>Micrococcaceae</taxon>
        <taxon>Arthrobacter</taxon>
    </lineage>
</organism>
<dbReference type="NCBIfam" id="NF047843">
    <property type="entry name" value="MST_Rv0443"/>
    <property type="match status" value="1"/>
</dbReference>
<dbReference type="Gene3D" id="1.20.120.450">
    <property type="entry name" value="dinb family like domain"/>
    <property type="match status" value="1"/>
</dbReference>
<dbReference type="InterPro" id="IPR024775">
    <property type="entry name" value="DinB-like"/>
</dbReference>
<dbReference type="AlphaFoldDB" id="A0A2V5LIP5"/>
<dbReference type="RefSeq" id="WP_110501271.1">
    <property type="nucleotide sequence ID" value="NZ_QJVD01000012.1"/>
</dbReference>
<dbReference type="EMBL" id="QJVD01000012">
    <property type="protein sequence ID" value="PYI66840.1"/>
    <property type="molecule type" value="Genomic_DNA"/>
</dbReference>
<reference evidence="2 3" key="1">
    <citation type="submission" date="2018-05" db="EMBL/GenBank/DDBJ databases">
        <title>Genetic diversity of glacier-inhabiting Cryobacterium bacteria in China and description of Cryobacterium mengkeensis sp. nov. and Arthrobacter glacialis sp. nov.</title>
        <authorList>
            <person name="Liu Q."/>
            <person name="Xin Y.-H."/>
        </authorList>
    </citation>
    <scope>NUCLEOTIDE SEQUENCE [LARGE SCALE GENOMIC DNA]</scope>
    <source>
        <strain evidence="2 3">LI2</strain>
    </source>
</reference>
<dbReference type="Pfam" id="PF12867">
    <property type="entry name" value="DinB_2"/>
    <property type="match status" value="1"/>
</dbReference>
<accession>A0A2V5LIP5</accession>
<feature type="domain" description="DinB-like" evidence="1">
    <location>
        <begin position="18"/>
        <end position="159"/>
    </location>
</feature>
<dbReference type="OrthoDB" id="2363925at2"/>
<keyword evidence="3" id="KW-1185">Reference proteome</keyword>
<evidence type="ECO:0000313" key="3">
    <source>
        <dbReference type="Proteomes" id="UP000247832"/>
    </source>
</evidence>
<proteinExistence type="predicted"/>